<dbReference type="SMART" id="SM00364">
    <property type="entry name" value="LRR_BAC"/>
    <property type="match status" value="7"/>
</dbReference>
<comment type="caution">
    <text evidence="4">The sequence shown here is derived from an EMBL/GenBank/DDBJ whole genome shotgun (WGS) entry which is preliminary data.</text>
</comment>
<evidence type="ECO:0000256" key="2">
    <source>
        <dbReference type="ARBA" id="ARBA00022737"/>
    </source>
</evidence>
<dbReference type="EMBL" id="JANBPT010001540">
    <property type="protein sequence ID" value="KAJ1906847.1"/>
    <property type="molecule type" value="Genomic_DNA"/>
</dbReference>
<dbReference type="InterPro" id="IPR001611">
    <property type="entry name" value="Leu-rich_rpt"/>
</dbReference>
<evidence type="ECO:0008006" key="6">
    <source>
        <dbReference type="Google" id="ProtNLM"/>
    </source>
</evidence>
<evidence type="ECO:0000256" key="1">
    <source>
        <dbReference type="ARBA" id="ARBA00022614"/>
    </source>
</evidence>
<keyword evidence="2" id="KW-0677">Repeat</keyword>
<feature type="region of interest" description="Disordered" evidence="3">
    <location>
        <begin position="1"/>
        <end position="32"/>
    </location>
</feature>
<gene>
    <name evidence="4" type="ORF">IWQ60_011988</name>
</gene>
<reference evidence="4" key="1">
    <citation type="submission" date="2022-07" db="EMBL/GenBank/DDBJ databases">
        <title>Phylogenomic reconstructions and comparative analyses of Kickxellomycotina fungi.</title>
        <authorList>
            <person name="Reynolds N.K."/>
            <person name="Stajich J.E."/>
            <person name="Barry K."/>
            <person name="Grigoriev I.V."/>
            <person name="Crous P."/>
            <person name="Smith M.E."/>
        </authorList>
    </citation>
    <scope>NUCLEOTIDE SEQUENCE</scope>
    <source>
        <strain evidence="4">RSA 861</strain>
    </source>
</reference>
<keyword evidence="1" id="KW-0433">Leucine-rich repeat</keyword>
<accession>A0A9W7ZHM8</accession>
<dbReference type="InterPro" id="IPR050216">
    <property type="entry name" value="LRR_domain-containing"/>
</dbReference>
<dbReference type="GO" id="GO:0005737">
    <property type="term" value="C:cytoplasm"/>
    <property type="evidence" value="ECO:0007669"/>
    <property type="project" value="TreeGrafter"/>
</dbReference>
<dbReference type="SMART" id="SM00369">
    <property type="entry name" value="LRR_TYP"/>
    <property type="match status" value="9"/>
</dbReference>
<dbReference type="Pfam" id="PF13855">
    <property type="entry name" value="LRR_8"/>
    <property type="match status" value="2"/>
</dbReference>
<dbReference type="PANTHER" id="PTHR48051">
    <property type="match status" value="1"/>
</dbReference>
<evidence type="ECO:0000313" key="4">
    <source>
        <dbReference type="EMBL" id="KAJ1906847.1"/>
    </source>
</evidence>
<dbReference type="PANTHER" id="PTHR48051:SF1">
    <property type="entry name" value="RAS SUPPRESSOR PROTEIN 1"/>
    <property type="match status" value="1"/>
</dbReference>
<dbReference type="PRINTS" id="PR00019">
    <property type="entry name" value="LEURICHRPT"/>
</dbReference>
<dbReference type="InterPro" id="IPR032675">
    <property type="entry name" value="LRR_dom_sf"/>
</dbReference>
<dbReference type="Gene3D" id="3.80.10.10">
    <property type="entry name" value="Ribonuclease Inhibitor"/>
    <property type="match status" value="4"/>
</dbReference>
<dbReference type="PROSITE" id="PS51450">
    <property type="entry name" value="LRR"/>
    <property type="match status" value="2"/>
</dbReference>
<organism evidence="4 5">
    <name type="scientific">Tieghemiomyces parasiticus</name>
    <dbReference type="NCBI Taxonomy" id="78921"/>
    <lineage>
        <taxon>Eukaryota</taxon>
        <taxon>Fungi</taxon>
        <taxon>Fungi incertae sedis</taxon>
        <taxon>Zoopagomycota</taxon>
        <taxon>Kickxellomycotina</taxon>
        <taxon>Dimargaritomycetes</taxon>
        <taxon>Dimargaritales</taxon>
        <taxon>Dimargaritaceae</taxon>
        <taxon>Tieghemiomyces</taxon>
    </lineage>
</organism>
<dbReference type="AlphaFoldDB" id="A0A9W7ZHM8"/>
<dbReference type="Proteomes" id="UP001150569">
    <property type="component" value="Unassembled WGS sequence"/>
</dbReference>
<keyword evidence="5" id="KW-1185">Reference proteome</keyword>
<dbReference type="InterPro" id="IPR003591">
    <property type="entry name" value="Leu-rich_rpt_typical-subtyp"/>
</dbReference>
<protein>
    <recommendedName>
        <fullName evidence="6">Leucine-rich repeat-containing protein 40</fullName>
    </recommendedName>
</protein>
<name>A0A9W7ZHM8_9FUNG</name>
<sequence>MSSFRQFRANLKKSGVARDQDQESSDPNVIHPRLLQSARQSGRLDLANRGLTLIPDSVYSLLDLSQRDTSKGSSLDGDGERWWETVDLTQLLLAHNSITQVDGRILNFDTLTVLDLSHNRLDSLPSEVGQLQQLRVVNLTGNQFTAVPDALFALPLQDLKLTDNQLTTIPEDRLLTWATSLVRLDLTRNQLTELPRDFGTLATLLDLRLAKNRLEYLPPNWWQCPKLENLDVSANKLRCLFLLPAGHDRADPPVRISFPRLKVIDAHGNALVGLFGQCVPTPVTVASQPLDIGHLQLDFPALVEFSVAYNRLTDLSPVTAHCPQLLTLDANSNKLTDLPVGLFRLRNISRLDISMNDLRVLPLRLGLLESLKVLLFAGNPLRLGSRGTNTESVLTLLRNRLPAEEAAGQLPDEPAVTEVVNVAWAGATESAPAATVPEQHEAATIAVVPAATAAESAPVAKSYPSTEPSPGEDTLISAPAATKSPTHVALPSLVDYVQPTVVPDGTAEPMTCSPVVPDDQQARLLALKLESLNLENLRVSDLVAVTYAPRQIDVSNNRLAALPVCLVTSYYQTLTSLDLSKNRLDQIPWWTASSALPALPALRQLSLSHNAIKAWPSLLPAADGDALPESLPLEALPYPNLDELNLSDCHLLETPAYSLRLLFPKLTVLLLRHCRIERIPNPTAFDGIIRLDLSDNNIAHLPPKLALNTALQALFVEGNSFRFPRYQIVQQGTHAILEYLRGRIPR</sequence>
<evidence type="ECO:0000313" key="5">
    <source>
        <dbReference type="Proteomes" id="UP001150569"/>
    </source>
</evidence>
<dbReference type="OrthoDB" id="660555at2759"/>
<evidence type="ECO:0000256" key="3">
    <source>
        <dbReference type="SAM" id="MobiDB-lite"/>
    </source>
</evidence>
<dbReference type="SUPFAM" id="SSF52058">
    <property type="entry name" value="L domain-like"/>
    <property type="match status" value="2"/>
</dbReference>
<proteinExistence type="predicted"/>